<evidence type="ECO:0000256" key="2">
    <source>
        <dbReference type="ARBA" id="ARBA00022475"/>
    </source>
</evidence>
<dbReference type="RefSeq" id="WP_057976589.1">
    <property type="nucleotide sequence ID" value="NZ_LKHP01000002.1"/>
</dbReference>
<dbReference type="OrthoDB" id="7874789at2"/>
<evidence type="ECO:0000256" key="3">
    <source>
        <dbReference type="ARBA" id="ARBA00022692"/>
    </source>
</evidence>
<feature type="transmembrane region" description="Helical" evidence="6">
    <location>
        <begin position="118"/>
        <end position="143"/>
    </location>
</feature>
<evidence type="ECO:0000256" key="1">
    <source>
        <dbReference type="ARBA" id="ARBA00004651"/>
    </source>
</evidence>
<keyword evidence="8" id="KW-1185">Reference proteome</keyword>
<keyword evidence="2" id="KW-1003">Cell membrane</keyword>
<feature type="transmembrane region" description="Helical" evidence="6">
    <location>
        <begin position="149"/>
        <end position="174"/>
    </location>
</feature>
<organism evidence="7 8">
    <name type="scientific">Caloramator mitchellensis</name>
    <dbReference type="NCBI Taxonomy" id="908809"/>
    <lineage>
        <taxon>Bacteria</taxon>
        <taxon>Bacillati</taxon>
        <taxon>Bacillota</taxon>
        <taxon>Clostridia</taxon>
        <taxon>Eubacteriales</taxon>
        <taxon>Clostridiaceae</taxon>
        <taxon>Caloramator</taxon>
    </lineage>
</organism>
<sequence>MKQVLDLFKAIFTGLISGIVFAIPLGPAGIESVKRTLNSGFKDGILVAIGAVGADALDLIMINFGLFSFFDESKKLEGLFFIFCGILILFFSLEDIIKRKRNKKEKYAKFESNPLLKGFILAITNPLTHSVWLTVSGTIIHQWRDNGFFQYILFISFLIIGMLVWFVMLNYSVIKGKQKFNDLKDSKGLERTIDMVLAFTGLLFIIYGIIMLYRY</sequence>
<dbReference type="GO" id="GO:0006865">
    <property type="term" value="P:amino acid transport"/>
    <property type="evidence" value="ECO:0007669"/>
    <property type="project" value="InterPro"/>
</dbReference>
<keyword evidence="3 6" id="KW-0812">Transmembrane</keyword>
<feature type="transmembrane region" description="Helical" evidence="6">
    <location>
        <begin position="12"/>
        <end position="33"/>
    </location>
</feature>
<reference evidence="7 8" key="1">
    <citation type="submission" date="2015-09" db="EMBL/GenBank/DDBJ databases">
        <title>Draft genome sequence of a Caloramator mitchellensis, a moderate thermophile from the Great Artesian Basin of Australia.</title>
        <authorList>
            <person name="Patel B.K."/>
        </authorList>
    </citation>
    <scope>NUCLEOTIDE SEQUENCE [LARGE SCALE GENOMIC DNA]</scope>
    <source>
        <strain evidence="7 8">VF08</strain>
    </source>
</reference>
<feature type="transmembrane region" description="Helical" evidence="6">
    <location>
        <begin position="195"/>
        <end position="213"/>
    </location>
</feature>
<gene>
    <name evidence="7" type="ORF">ABG79_00399</name>
</gene>
<keyword evidence="5 6" id="KW-0472">Membrane</keyword>
<feature type="transmembrane region" description="Helical" evidence="6">
    <location>
        <begin position="78"/>
        <end position="97"/>
    </location>
</feature>
<keyword evidence="4 6" id="KW-1133">Transmembrane helix</keyword>
<dbReference type="Proteomes" id="UP000052015">
    <property type="component" value="Unassembled WGS sequence"/>
</dbReference>
<dbReference type="STRING" id="908809.ABG79_00399"/>
<comment type="subcellular location">
    <subcellularLocation>
        <location evidence="1">Cell membrane</location>
        <topology evidence="1">Multi-pass membrane protein</topology>
    </subcellularLocation>
</comment>
<protein>
    <submittedName>
        <fullName evidence="7">LysE type translocator</fullName>
    </submittedName>
</protein>
<dbReference type="InterPro" id="IPR001123">
    <property type="entry name" value="LeuE-type"/>
</dbReference>
<feature type="transmembrane region" description="Helical" evidence="6">
    <location>
        <begin position="45"/>
        <end position="66"/>
    </location>
</feature>
<name>A0A0R3K242_CALMK</name>
<accession>A0A0R3K242</accession>
<dbReference type="AlphaFoldDB" id="A0A0R3K242"/>
<comment type="caution">
    <text evidence="7">The sequence shown here is derived from an EMBL/GenBank/DDBJ whole genome shotgun (WGS) entry which is preliminary data.</text>
</comment>
<dbReference type="GO" id="GO:0005886">
    <property type="term" value="C:plasma membrane"/>
    <property type="evidence" value="ECO:0007669"/>
    <property type="project" value="UniProtKB-SubCell"/>
</dbReference>
<evidence type="ECO:0000256" key="6">
    <source>
        <dbReference type="SAM" id="Phobius"/>
    </source>
</evidence>
<proteinExistence type="predicted"/>
<dbReference type="PANTHER" id="PTHR38825">
    <property type="entry name" value="LYSINE EXPORTER PROTEIN (LYSE/YGGA)"/>
    <property type="match status" value="1"/>
</dbReference>
<evidence type="ECO:0000313" key="7">
    <source>
        <dbReference type="EMBL" id="KRQ87598.1"/>
    </source>
</evidence>
<dbReference type="EMBL" id="LKHP01000002">
    <property type="protein sequence ID" value="KRQ87598.1"/>
    <property type="molecule type" value="Genomic_DNA"/>
</dbReference>
<evidence type="ECO:0000256" key="4">
    <source>
        <dbReference type="ARBA" id="ARBA00022989"/>
    </source>
</evidence>
<dbReference type="PANTHER" id="PTHR38825:SF2">
    <property type="entry name" value="LYSINE TRANSPORTER LYSE"/>
    <property type="match status" value="1"/>
</dbReference>
<evidence type="ECO:0000256" key="5">
    <source>
        <dbReference type="ARBA" id="ARBA00023136"/>
    </source>
</evidence>
<evidence type="ECO:0000313" key="8">
    <source>
        <dbReference type="Proteomes" id="UP000052015"/>
    </source>
</evidence>
<dbReference type="Pfam" id="PF01810">
    <property type="entry name" value="LysE"/>
    <property type="match status" value="1"/>
</dbReference>